<feature type="compositionally biased region" description="Low complexity" evidence="1">
    <location>
        <begin position="130"/>
        <end position="145"/>
    </location>
</feature>
<evidence type="ECO:0000313" key="2">
    <source>
        <dbReference type="Proteomes" id="UP000095285"/>
    </source>
</evidence>
<feature type="compositionally biased region" description="Polar residues" evidence="1">
    <location>
        <begin position="212"/>
        <end position="222"/>
    </location>
</feature>
<reference evidence="2" key="1">
    <citation type="submission" date="2012-04" db="EMBL/GenBank/DDBJ databases">
        <title>The Genome Sequence of Loa loa.</title>
        <authorList>
            <consortium name="The Broad Institute Genome Sequencing Platform"/>
            <consortium name="Broad Institute Genome Sequencing Center for Infectious Disease"/>
            <person name="Nutman T.B."/>
            <person name="Fink D.L."/>
            <person name="Russ C."/>
            <person name="Young S."/>
            <person name="Zeng Q."/>
            <person name="Gargeya S."/>
            <person name="Alvarado L."/>
            <person name="Berlin A."/>
            <person name="Chapman S.B."/>
            <person name="Chen Z."/>
            <person name="Freedman E."/>
            <person name="Gellesch M."/>
            <person name="Goldberg J."/>
            <person name="Griggs A."/>
            <person name="Gujja S."/>
            <person name="Heilman E.R."/>
            <person name="Heiman D."/>
            <person name="Howarth C."/>
            <person name="Mehta T."/>
            <person name="Neiman D."/>
            <person name="Pearson M."/>
            <person name="Roberts A."/>
            <person name="Saif S."/>
            <person name="Shea T."/>
            <person name="Shenoy N."/>
            <person name="Sisk P."/>
            <person name="Stolte C."/>
            <person name="Sykes S."/>
            <person name="White J."/>
            <person name="Yandava C."/>
            <person name="Haas B."/>
            <person name="Henn M.R."/>
            <person name="Nusbaum C."/>
            <person name="Birren B."/>
        </authorList>
    </citation>
    <scope>NUCLEOTIDE SEQUENCE [LARGE SCALE GENOMIC DNA]</scope>
</reference>
<protein>
    <submittedName>
        <fullName evidence="3">ALMS_motif domain-containing protein</fullName>
    </submittedName>
</protein>
<name>A0A1I7V6Y7_LOALO</name>
<feature type="compositionally biased region" description="Basic and acidic residues" evidence="1">
    <location>
        <begin position="277"/>
        <end position="301"/>
    </location>
</feature>
<dbReference type="AlphaFoldDB" id="A0A1I7V6Y7"/>
<feature type="region of interest" description="Disordered" evidence="1">
    <location>
        <begin position="49"/>
        <end position="241"/>
    </location>
</feature>
<feature type="compositionally biased region" description="Basic residues" evidence="1">
    <location>
        <begin position="305"/>
        <end position="315"/>
    </location>
</feature>
<dbReference type="Proteomes" id="UP000095285">
    <property type="component" value="Unassembled WGS sequence"/>
</dbReference>
<accession>A0A1I7V6Y7</accession>
<evidence type="ECO:0000313" key="3">
    <source>
        <dbReference type="WBParaSite" id="EN70_10556"/>
    </source>
</evidence>
<feature type="compositionally biased region" description="Basic and acidic residues" evidence="1">
    <location>
        <begin position="1"/>
        <end position="12"/>
    </location>
</feature>
<feature type="compositionally biased region" description="Basic and acidic residues" evidence="1">
    <location>
        <begin position="49"/>
        <end position="75"/>
    </location>
</feature>
<feature type="region of interest" description="Disordered" evidence="1">
    <location>
        <begin position="1"/>
        <end position="29"/>
    </location>
</feature>
<proteinExistence type="predicted"/>
<keyword evidence="2" id="KW-1185">Reference proteome</keyword>
<feature type="compositionally biased region" description="Basic and acidic residues" evidence="1">
    <location>
        <begin position="223"/>
        <end position="240"/>
    </location>
</feature>
<dbReference type="WBParaSite" id="EN70_10556">
    <property type="protein sequence ID" value="EN70_10556"/>
    <property type="gene ID" value="EN70_10556"/>
</dbReference>
<sequence>MASGDKQSDQQKKTKKHSDKQSTESSKEAMATFMTKVCARLEKIHLMSRLLEEPEEKKSQKSMETKSKKTKKSQEISKNVYEFFCDQPSTSEQSDPKLASKKKSSDSHKPSTSNITTSDQKELNKDAGVSSTISTTELSTSTHSSTFDENENPNEPSTSTGLRKSKIDDEEHIKPMKSTNSKQEQIDTEMSYKPKLSSLYGIHKKTHLGTPSDITDNTQSITHKSEHSKQTTKQTKDEKTTGVISRIELRNIRTDEIRNRLIARLNEAQKNMTTVSDKSKSENERAQRARERLRKKFEEGQHLSPGKKRSGGWNE</sequence>
<evidence type="ECO:0000256" key="1">
    <source>
        <dbReference type="SAM" id="MobiDB-lite"/>
    </source>
</evidence>
<reference evidence="3" key="2">
    <citation type="submission" date="2016-11" db="UniProtKB">
        <authorList>
            <consortium name="WormBaseParasite"/>
        </authorList>
    </citation>
    <scope>IDENTIFICATION</scope>
</reference>
<feature type="compositionally biased region" description="Polar residues" evidence="1">
    <location>
        <begin position="153"/>
        <end position="162"/>
    </location>
</feature>
<organism evidence="2 3">
    <name type="scientific">Loa loa</name>
    <name type="common">Eye worm</name>
    <name type="synonym">Filaria loa</name>
    <dbReference type="NCBI Taxonomy" id="7209"/>
    <lineage>
        <taxon>Eukaryota</taxon>
        <taxon>Metazoa</taxon>
        <taxon>Ecdysozoa</taxon>
        <taxon>Nematoda</taxon>
        <taxon>Chromadorea</taxon>
        <taxon>Rhabditida</taxon>
        <taxon>Spirurina</taxon>
        <taxon>Spiruromorpha</taxon>
        <taxon>Filarioidea</taxon>
        <taxon>Onchocercidae</taxon>
        <taxon>Loa</taxon>
    </lineage>
</organism>
<feature type="region of interest" description="Disordered" evidence="1">
    <location>
        <begin position="267"/>
        <end position="315"/>
    </location>
</feature>
<feature type="compositionally biased region" description="Basic and acidic residues" evidence="1">
    <location>
        <begin position="165"/>
        <end position="174"/>
    </location>
</feature>